<protein>
    <submittedName>
        <fullName evidence="2">Uncharacterized protein</fullName>
    </submittedName>
</protein>
<evidence type="ECO:0000256" key="1">
    <source>
        <dbReference type="SAM" id="MobiDB-lite"/>
    </source>
</evidence>
<organism evidence="2">
    <name type="scientific">Zea mays</name>
    <name type="common">Maize</name>
    <dbReference type="NCBI Taxonomy" id="4577"/>
    <lineage>
        <taxon>Eukaryota</taxon>
        <taxon>Viridiplantae</taxon>
        <taxon>Streptophyta</taxon>
        <taxon>Embryophyta</taxon>
        <taxon>Tracheophyta</taxon>
        <taxon>Spermatophyta</taxon>
        <taxon>Magnoliopsida</taxon>
        <taxon>Liliopsida</taxon>
        <taxon>Poales</taxon>
        <taxon>Poaceae</taxon>
        <taxon>PACMAD clade</taxon>
        <taxon>Panicoideae</taxon>
        <taxon>Andropogonodae</taxon>
        <taxon>Andropogoneae</taxon>
        <taxon>Tripsacinae</taxon>
        <taxon>Zea</taxon>
    </lineage>
</organism>
<name>B7ZX12_MAIZE</name>
<dbReference type="EMBL" id="BT053854">
    <property type="protein sequence ID" value="ACL52461.1"/>
    <property type="molecule type" value="mRNA"/>
</dbReference>
<reference evidence="2" key="2">
    <citation type="submission" date="2012-06" db="EMBL/GenBank/DDBJ databases">
        <authorList>
            <person name="Yu Y."/>
            <person name="Currie J."/>
            <person name="Lomeli R."/>
            <person name="Angelova A."/>
            <person name="Collura K."/>
            <person name="Wissotski M."/>
            <person name="Campos D."/>
            <person name="Kudrna D."/>
            <person name="Golser W."/>
            <person name="Ashely E."/>
            <person name="Descour A."/>
            <person name="Fernandes J."/>
            <person name="Soderlund C."/>
            <person name="Walbot V."/>
        </authorList>
    </citation>
    <scope>NUCLEOTIDE SEQUENCE</scope>
    <source>
        <strain evidence="2">B73</strain>
    </source>
</reference>
<feature type="compositionally biased region" description="Basic residues" evidence="1">
    <location>
        <begin position="251"/>
        <end position="270"/>
    </location>
</feature>
<evidence type="ECO:0000313" key="2">
    <source>
        <dbReference type="EMBL" id="ACL52461.1"/>
    </source>
</evidence>
<feature type="region of interest" description="Disordered" evidence="1">
    <location>
        <begin position="219"/>
        <end position="281"/>
    </location>
</feature>
<proteinExistence type="evidence at transcript level"/>
<sequence>MLNPRGLHNASTRSSILVLLRSVMVLAFFLRHGVQHILSTNRGGQTSGLPTLGRAVIREAHHHNGADTVVHAVVADAAEPALAGPPRGAEALAPHDDGAEREALDLEAEALLHVVVPDDVDLVGDAGVLERAGEVVGLGGREGVVVVLHPARGSGGLAVAVAVLGGGGGARVGEGDVDGAPVGAVEHGGGAHVEQDDGVPGAEVVGDGPAHGVGGLVGEVDGDGDAAVGGAQGRGGGGGGEEDPRGLGLQRGRRRGPRGRRLHRRRRHRQRQVDGGGRRRGLHRGIFCGDRSWSLLSGVEVLWTGE</sequence>
<feature type="compositionally biased region" description="Gly residues" evidence="1">
    <location>
        <begin position="230"/>
        <end position="239"/>
    </location>
</feature>
<accession>B7ZX12</accession>
<reference evidence="2" key="1">
    <citation type="journal article" date="2009" name="PLoS Genet.">
        <title>Sequencing, mapping, and analysis of 27,455 maize full-length cDNAs.</title>
        <authorList>
            <person name="Soderlund C."/>
            <person name="Descour A."/>
            <person name="Kudrna D."/>
            <person name="Bomhoff M."/>
            <person name="Boyd L."/>
            <person name="Currie J."/>
            <person name="Angelova A."/>
            <person name="Collura K."/>
            <person name="Wissotski M."/>
            <person name="Ashley E."/>
            <person name="Morrow D."/>
            <person name="Fernandes J."/>
            <person name="Walbot V."/>
            <person name="Yu Y."/>
        </authorList>
    </citation>
    <scope>NUCLEOTIDE SEQUENCE</scope>
    <source>
        <strain evidence="2">B73</strain>
    </source>
</reference>
<dbReference type="AlphaFoldDB" id="B7ZX12"/>